<dbReference type="PROSITE" id="PS50928">
    <property type="entry name" value="ABC_TM1"/>
    <property type="match status" value="1"/>
</dbReference>
<dbReference type="InterPro" id="IPR000515">
    <property type="entry name" value="MetI-like"/>
</dbReference>
<keyword evidence="4" id="KW-0997">Cell inner membrane</keyword>
<dbReference type="Pfam" id="PF00528">
    <property type="entry name" value="BPD_transp_1"/>
    <property type="match status" value="1"/>
</dbReference>
<dbReference type="OrthoDB" id="9782004at2"/>
<keyword evidence="2 8" id="KW-0813">Transport</keyword>
<gene>
    <name evidence="9" type="ORF">B5E75_08920</name>
</gene>
<evidence type="ECO:0000256" key="2">
    <source>
        <dbReference type="ARBA" id="ARBA00022448"/>
    </source>
</evidence>
<dbReference type="PANTHER" id="PTHR43357:SF4">
    <property type="entry name" value="INNER MEMBRANE ABC TRANSPORTER PERMEASE PROTEIN YDCV"/>
    <property type="match status" value="1"/>
</dbReference>
<protein>
    <submittedName>
        <fullName evidence="9">Spermidine/putrescine ABC transporter ATP-binding protein</fullName>
    </submittedName>
</protein>
<feature type="transmembrane region" description="Helical" evidence="8">
    <location>
        <begin position="99"/>
        <end position="120"/>
    </location>
</feature>
<sequence length="260" mass="28280">MRKHKGLMVISILVFAFLFIPLIIIAVTAFGSESTITFPIHGFSLQWFVNVFESESFMSSLALSGEIALLATLLALLVGVPAAYALARYSVIGKKFLKSFFLSPTIIPGIVVGYALYQYVVLTLNFPVFESLLLGHFLVVLPYVIRIVGSSLDQFDFAIEEAALSLGCQKGQAFFKVVLPNITSGISAAFMLSFINSFNNIPVSMFLTGPGVTTLPTTLMNYIEYNYDPTVSAVSVLLMVATIVIMFIVEKTLGISALAK</sequence>
<feature type="transmembrane region" description="Helical" evidence="8">
    <location>
        <begin position="7"/>
        <end position="30"/>
    </location>
</feature>
<feature type="transmembrane region" description="Helical" evidence="8">
    <location>
        <begin position="173"/>
        <end position="195"/>
    </location>
</feature>
<keyword evidence="10" id="KW-1185">Reference proteome</keyword>
<dbReference type="Gene3D" id="1.10.3720.10">
    <property type="entry name" value="MetI-like"/>
    <property type="match status" value="1"/>
</dbReference>
<evidence type="ECO:0000256" key="8">
    <source>
        <dbReference type="RuleBase" id="RU363032"/>
    </source>
</evidence>
<dbReference type="CDD" id="cd06261">
    <property type="entry name" value="TM_PBP2"/>
    <property type="match status" value="1"/>
</dbReference>
<evidence type="ECO:0000256" key="1">
    <source>
        <dbReference type="ARBA" id="ARBA00004429"/>
    </source>
</evidence>
<evidence type="ECO:0000313" key="10">
    <source>
        <dbReference type="Proteomes" id="UP000195305"/>
    </source>
</evidence>
<dbReference type="GO" id="GO:0055085">
    <property type="term" value="P:transmembrane transport"/>
    <property type="evidence" value="ECO:0007669"/>
    <property type="project" value="InterPro"/>
</dbReference>
<dbReference type="GO" id="GO:0005886">
    <property type="term" value="C:plasma membrane"/>
    <property type="evidence" value="ECO:0007669"/>
    <property type="project" value="UniProtKB-SubCell"/>
</dbReference>
<dbReference type="GO" id="GO:0005524">
    <property type="term" value="F:ATP binding"/>
    <property type="evidence" value="ECO:0007669"/>
    <property type="project" value="UniProtKB-KW"/>
</dbReference>
<feature type="transmembrane region" description="Helical" evidence="8">
    <location>
        <begin position="132"/>
        <end position="152"/>
    </location>
</feature>
<keyword evidence="3" id="KW-1003">Cell membrane</keyword>
<evidence type="ECO:0000256" key="7">
    <source>
        <dbReference type="ARBA" id="ARBA00023136"/>
    </source>
</evidence>
<organism evidence="9 10">
    <name type="scientific">Massilimicrobiota timonensis</name>
    <dbReference type="NCBI Taxonomy" id="1776392"/>
    <lineage>
        <taxon>Bacteria</taxon>
        <taxon>Bacillati</taxon>
        <taxon>Bacillota</taxon>
        <taxon>Erysipelotrichia</taxon>
        <taxon>Erysipelotrichales</taxon>
        <taxon>Erysipelotrichaceae</taxon>
        <taxon>Massilimicrobiota</taxon>
    </lineage>
</organism>
<evidence type="ECO:0000256" key="3">
    <source>
        <dbReference type="ARBA" id="ARBA00022475"/>
    </source>
</evidence>
<evidence type="ECO:0000256" key="4">
    <source>
        <dbReference type="ARBA" id="ARBA00022519"/>
    </source>
</evidence>
<keyword evidence="9" id="KW-0067">ATP-binding</keyword>
<proteinExistence type="inferred from homology"/>
<reference evidence="9 10" key="1">
    <citation type="journal article" date="2018" name="BMC Genomics">
        <title>Whole genome sequencing and function prediction of 133 gut anaerobes isolated from chicken caecum in pure cultures.</title>
        <authorList>
            <person name="Medvecky M."/>
            <person name="Cejkova D."/>
            <person name="Polansky O."/>
            <person name="Karasova D."/>
            <person name="Kubasova T."/>
            <person name="Cizek A."/>
            <person name="Rychlik I."/>
        </authorList>
    </citation>
    <scope>NUCLEOTIDE SEQUENCE [LARGE SCALE GENOMIC DNA]</scope>
    <source>
        <strain evidence="9 10">An13</strain>
    </source>
</reference>
<dbReference type="Proteomes" id="UP000195305">
    <property type="component" value="Unassembled WGS sequence"/>
</dbReference>
<comment type="caution">
    <text evidence="9">The sequence shown here is derived from an EMBL/GenBank/DDBJ whole genome shotgun (WGS) entry which is preliminary data.</text>
</comment>
<keyword evidence="5 8" id="KW-0812">Transmembrane</keyword>
<keyword evidence="7 8" id="KW-0472">Membrane</keyword>
<feature type="transmembrane region" description="Helical" evidence="8">
    <location>
        <begin position="67"/>
        <end position="87"/>
    </location>
</feature>
<dbReference type="SUPFAM" id="SSF161098">
    <property type="entry name" value="MetI-like"/>
    <property type="match status" value="1"/>
</dbReference>
<name>A0A1Y4SXX0_9FIRM</name>
<dbReference type="RefSeq" id="WP_087305002.1">
    <property type="nucleotide sequence ID" value="NZ_AP031415.1"/>
</dbReference>
<dbReference type="InterPro" id="IPR035906">
    <property type="entry name" value="MetI-like_sf"/>
</dbReference>
<dbReference type="EMBL" id="NFLJ01000024">
    <property type="protein sequence ID" value="OUQ33821.1"/>
    <property type="molecule type" value="Genomic_DNA"/>
</dbReference>
<keyword evidence="6 8" id="KW-1133">Transmembrane helix</keyword>
<dbReference type="PANTHER" id="PTHR43357">
    <property type="entry name" value="INNER MEMBRANE ABC TRANSPORTER PERMEASE PROTEIN YDCV"/>
    <property type="match status" value="1"/>
</dbReference>
<dbReference type="AlphaFoldDB" id="A0A1Y4SXX0"/>
<evidence type="ECO:0000313" key="9">
    <source>
        <dbReference type="EMBL" id="OUQ33821.1"/>
    </source>
</evidence>
<evidence type="ECO:0000256" key="5">
    <source>
        <dbReference type="ARBA" id="ARBA00022692"/>
    </source>
</evidence>
<feature type="transmembrane region" description="Helical" evidence="8">
    <location>
        <begin position="230"/>
        <end position="249"/>
    </location>
</feature>
<comment type="similarity">
    <text evidence="8">Belongs to the binding-protein-dependent transport system permease family.</text>
</comment>
<comment type="subcellular location">
    <subcellularLocation>
        <location evidence="1">Cell inner membrane</location>
        <topology evidence="1">Multi-pass membrane protein</topology>
    </subcellularLocation>
    <subcellularLocation>
        <location evidence="8">Cell membrane</location>
        <topology evidence="8">Multi-pass membrane protein</topology>
    </subcellularLocation>
</comment>
<evidence type="ECO:0000256" key="6">
    <source>
        <dbReference type="ARBA" id="ARBA00022989"/>
    </source>
</evidence>
<accession>A0A1Y4SXX0</accession>
<keyword evidence="9" id="KW-0547">Nucleotide-binding</keyword>